<sequence>MKNILITLSFLLIACATPKKEKAPPAPLPSWANTQVKENILDYIKVITDPKNPDFIPVEDRIATFDNDGTIWAEKPVVQGLFAIERAKEMGMKVSPRPSEKEFLKIVLKTHTGMTDEAFEKEVKEFFDTALHPTYKVPIDQTVYQPQLELMQLLKDHGFTIYISSGGTIEFMRTFSQRLYQIPGERVIGSNFAYAFEPKTNQLNRLQKFEFNNDKEKKPIGIQRNIGKRPVIACGNVGNEGDVQMLRYSQGSKYRSLQLLVNHDDGAREFVYGEPKNTSLNWAQQYKWNVISMKKDWLKVFPDKKEAVE</sequence>
<dbReference type="SUPFAM" id="SSF56784">
    <property type="entry name" value="HAD-like"/>
    <property type="match status" value="1"/>
</dbReference>
<dbReference type="GO" id="GO:0016787">
    <property type="term" value="F:hydrolase activity"/>
    <property type="evidence" value="ECO:0007669"/>
    <property type="project" value="UniProtKB-KW"/>
</dbReference>
<dbReference type="Gene3D" id="3.40.50.1000">
    <property type="entry name" value="HAD superfamily/HAD-like"/>
    <property type="match status" value="1"/>
</dbReference>
<dbReference type="CDD" id="cd01427">
    <property type="entry name" value="HAD_like"/>
    <property type="match status" value="1"/>
</dbReference>
<dbReference type="InterPro" id="IPR023214">
    <property type="entry name" value="HAD_sf"/>
</dbReference>
<organism evidence="1 2">
    <name type="scientific">Peredibacter starrii</name>
    <dbReference type="NCBI Taxonomy" id="28202"/>
    <lineage>
        <taxon>Bacteria</taxon>
        <taxon>Pseudomonadati</taxon>
        <taxon>Bdellovibrionota</taxon>
        <taxon>Bacteriovoracia</taxon>
        <taxon>Bacteriovoracales</taxon>
        <taxon>Bacteriovoracaceae</taxon>
        <taxon>Peredibacter</taxon>
    </lineage>
</organism>
<protein>
    <submittedName>
        <fullName evidence="1">HAD family hydrolase</fullName>
        <ecNumber evidence="1">3.1.3.-</ecNumber>
    </submittedName>
</protein>
<dbReference type="AlphaFoldDB" id="A0AAX4HLW6"/>
<accession>A0AAX4HLW6</accession>
<dbReference type="InterPro" id="IPR036412">
    <property type="entry name" value="HAD-like_sf"/>
</dbReference>
<evidence type="ECO:0000313" key="2">
    <source>
        <dbReference type="Proteomes" id="UP001324634"/>
    </source>
</evidence>
<dbReference type="EMBL" id="CP139487">
    <property type="protein sequence ID" value="WPU64206.1"/>
    <property type="molecule type" value="Genomic_DNA"/>
</dbReference>
<dbReference type="Proteomes" id="UP001324634">
    <property type="component" value="Chromosome"/>
</dbReference>
<keyword evidence="2" id="KW-1185">Reference proteome</keyword>
<keyword evidence="1" id="KW-0378">Hydrolase</keyword>
<dbReference type="EC" id="3.1.3.-" evidence="1"/>
<evidence type="ECO:0000313" key="1">
    <source>
        <dbReference type="EMBL" id="WPU64206.1"/>
    </source>
</evidence>
<dbReference type="KEGG" id="psti:SOO65_16040"/>
<proteinExistence type="predicted"/>
<reference evidence="1 2" key="1">
    <citation type="submission" date="2023-11" db="EMBL/GenBank/DDBJ databases">
        <title>Peredibacter starrii A3.12.</title>
        <authorList>
            <person name="Mitchell R.J."/>
        </authorList>
    </citation>
    <scope>NUCLEOTIDE SEQUENCE [LARGE SCALE GENOMIC DNA]</scope>
    <source>
        <strain evidence="1 2">A3.12</strain>
    </source>
</reference>
<dbReference type="RefSeq" id="WP_321392562.1">
    <property type="nucleotide sequence ID" value="NZ_CP139487.1"/>
</dbReference>
<gene>
    <name evidence="1" type="ORF">SOO65_16040</name>
</gene>
<name>A0AAX4HLW6_9BACT</name>
<dbReference type="PROSITE" id="PS51257">
    <property type="entry name" value="PROKAR_LIPOPROTEIN"/>
    <property type="match status" value="1"/>
</dbReference>